<dbReference type="EMBL" id="BLAJ01000008">
    <property type="protein sequence ID" value="GES52460.1"/>
    <property type="molecule type" value="Genomic_DNA"/>
</dbReference>
<sequence>MVGTPSDAPEAWKAADREFGYSAAVREEERAAAIEDELAERLWDTPAESIVGASLKLDAMLARWEPSASSDEDPWPQLRSVIADLLKIDAEMSSRGSVRRQVTAAMQGATLGV</sequence>
<gene>
    <name evidence="1" type="ORF">RsS93_50740</name>
</gene>
<protein>
    <recommendedName>
        <fullName evidence="3">Phage protein</fullName>
    </recommendedName>
</protein>
<proteinExistence type="predicted"/>
<evidence type="ECO:0000313" key="1">
    <source>
        <dbReference type="EMBL" id="GES52460.1"/>
    </source>
</evidence>
<accession>A0ABQ0ZA73</accession>
<organism evidence="1 2">
    <name type="scientific">Rhizobium dioscoreae</name>
    <dbReference type="NCBI Taxonomy" id="2653122"/>
    <lineage>
        <taxon>Bacteria</taxon>
        <taxon>Pseudomonadati</taxon>
        <taxon>Pseudomonadota</taxon>
        <taxon>Alphaproteobacteria</taxon>
        <taxon>Hyphomicrobiales</taxon>
        <taxon>Rhizobiaceae</taxon>
        <taxon>Rhizobium/Agrobacterium group</taxon>
        <taxon>Rhizobium</taxon>
    </lineage>
</organism>
<evidence type="ECO:0008006" key="3">
    <source>
        <dbReference type="Google" id="ProtNLM"/>
    </source>
</evidence>
<name>A0ABQ0ZA73_9HYPH</name>
<dbReference type="Proteomes" id="UP000390335">
    <property type="component" value="Unassembled WGS sequence"/>
</dbReference>
<reference evidence="1 2" key="1">
    <citation type="journal article" date="2020" name="Genome Biol. Evol.">
        <title>Rhizobium dioscoreae sp. nov., a plant growth-promoting bacterium isolated from yam (Dioscorea species).</title>
        <authorList>
            <person name="Ouyabe M."/>
            <person name="Tanaka N."/>
            <person name="Shiwa Y."/>
            <person name="Fujita N."/>
            <person name="Kikuno H."/>
            <person name="Babil P."/>
            <person name="Shiwachi H."/>
        </authorList>
    </citation>
    <scope>NUCLEOTIDE SEQUENCE [LARGE SCALE GENOMIC DNA]</scope>
    <source>
        <strain evidence="1 2">S-93</strain>
    </source>
</reference>
<comment type="caution">
    <text evidence="1">The sequence shown here is derived from an EMBL/GenBank/DDBJ whole genome shotgun (WGS) entry which is preliminary data.</text>
</comment>
<evidence type="ECO:0000313" key="2">
    <source>
        <dbReference type="Proteomes" id="UP000390335"/>
    </source>
</evidence>
<keyword evidence="2" id="KW-1185">Reference proteome</keyword>